<organism evidence="8 9">
    <name type="scientific">Oesophagostomum dentatum</name>
    <name type="common">Nodular worm</name>
    <dbReference type="NCBI Taxonomy" id="61180"/>
    <lineage>
        <taxon>Eukaryota</taxon>
        <taxon>Metazoa</taxon>
        <taxon>Ecdysozoa</taxon>
        <taxon>Nematoda</taxon>
        <taxon>Chromadorea</taxon>
        <taxon>Rhabditida</taxon>
        <taxon>Rhabditina</taxon>
        <taxon>Rhabditomorpha</taxon>
        <taxon>Strongyloidea</taxon>
        <taxon>Strongylidae</taxon>
        <taxon>Oesophagostomum</taxon>
    </lineage>
</organism>
<evidence type="ECO:0000256" key="5">
    <source>
        <dbReference type="ARBA" id="ARBA00022729"/>
    </source>
</evidence>
<dbReference type="PANTHER" id="PTHR48043">
    <property type="entry name" value="EG:EG0003.4 PROTEIN-RELATED"/>
    <property type="match status" value="1"/>
</dbReference>
<keyword evidence="5" id="KW-0732">Signal</keyword>
<sequence>MKFMGSIADTLVEAGHEVVTLQPLIIPHANCTSRSRLIQVETDKKMVAEMMAAREKKESPAWTVGSENPLSVVGFLPHLKRIVYTSVSDIKIFIVVLKDRKLLKELRAEKFDLGIGELFDFIGITVFEAIGLKNIVGAHSGCLMEGTAYAIGAPVIPSFMPASQGVTDDSTSLSTRAKNMLFTFVSWYFQAGLASSAEKAMMEKLGTSAPPIWVADVVSNITWILTNTEPFMEFAKPTLHTVVDIGGIAVRKPKPLDEKWNKVLSLRPRTVLISFGSVLLSYLMPNSMKMAIVEVVKSYPDITFIWKYERPENATFADGVENLVLSKWTPQTDLLGKQFICTLKLLIEFAISWRNDHSTPEQKLVKTVELAAEFGQIPELRVAGRDMNFIVCHNLDLLALFFIVCSLFTFAILYCLKKLFGIAIRRPKAKED</sequence>
<keyword evidence="7" id="KW-1133">Transmembrane helix</keyword>
<protein>
    <recommendedName>
        <fullName evidence="2">glucuronosyltransferase</fullName>
        <ecNumber evidence="2">2.4.1.17</ecNumber>
    </recommendedName>
</protein>
<accession>A0A0B1SSX8</accession>
<keyword evidence="7" id="KW-0472">Membrane</keyword>
<dbReference type="EC" id="2.4.1.17" evidence="2"/>
<dbReference type="OrthoDB" id="5835829at2759"/>
<dbReference type="Gene3D" id="3.40.50.2000">
    <property type="entry name" value="Glycogen Phosphorylase B"/>
    <property type="match status" value="1"/>
</dbReference>
<evidence type="ECO:0000313" key="8">
    <source>
        <dbReference type="EMBL" id="KHJ88418.1"/>
    </source>
</evidence>
<evidence type="ECO:0000256" key="1">
    <source>
        <dbReference type="ARBA" id="ARBA00009995"/>
    </source>
</evidence>
<dbReference type="AlphaFoldDB" id="A0A0B1SSX8"/>
<proteinExistence type="inferred from homology"/>
<keyword evidence="7" id="KW-0812">Transmembrane</keyword>
<dbReference type="InterPro" id="IPR050271">
    <property type="entry name" value="UDP-glycosyltransferase"/>
</dbReference>
<evidence type="ECO:0000256" key="2">
    <source>
        <dbReference type="ARBA" id="ARBA00012544"/>
    </source>
</evidence>
<dbReference type="SUPFAM" id="SSF53756">
    <property type="entry name" value="UDP-Glycosyltransferase/glycogen phosphorylase"/>
    <property type="match status" value="1"/>
</dbReference>
<evidence type="ECO:0000313" key="9">
    <source>
        <dbReference type="Proteomes" id="UP000053660"/>
    </source>
</evidence>
<evidence type="ECO:0000256" key="3">
    <source>
        <dbReference type="ARBA" id="ARBA00022676"/>
    </source>
</evidence>
<keyword evidence="9" id="KW-1185">Reference proteome</keyword>
<dbReference type="PANTHER" id="PTHR48043:SF150">
    <property type="entry name" value="GLUCURONOSYLTRANSFERASE"/>
    <property type="match status" value="1"/>
</dbReference>
<keyword evidence="4 8" id="KW-0808">Transferase</keyword>
<reference evidence="8 9" key="1">
    <citation type="submission" date="2014-03" db="EMBL/GenBank/DDBJ databases">
        <title>Draft genome of the hookworm Oesophagostomum dentatum.</title>
        <authorList>
            <person name="Mitreva M."/>
        </authorList>
    </citation>
    <scope>NUCLEOTIDE SEQUENCE [LARGE SCALE GENOMIC DNA]</scope>
    <source>
        <strain evidence="8 9">OD-Hann</strain>
    </source>
</reference>
<name>A0A0B1SSX8_OESDE</name>
<gene>
    <name evidence="8" type="ORF">OESDEN_11788</name>
</gene>
<evidence type="ECO:0000256" key="6">
    <source>
        <dbReference type="ARBA" id="ARBA00047475"/>
    </source>
</evidence>
<comment type="similarity">
    <text evidence="1">Belongs to the UDP-glycosyltransferase family.</text>
</comment>
<keyword evidence="3" id="KW-0328">Glycosyltransferase</keyword>
<dbReference type="GO" id="GO:0015020">
    <property type="term" value="F:glucuronosyltransferase activity"/>
    <property type="evidence" value="ECO:0007669"/>
    <property type="project" value="UniProtKB-EC"/>
</dbReference>
<comment type="catalytic activity">
    <reaction evidence="6">
        <text>glucuronate acceptor + UDP-alpha-D-glucuronate = acceptor beta-D-glucuronoside + UDP + H(+)</text>
        <dbReference type="Rhea" id="RHEA:21032"/>
        <dbReference type="ChEBI" id="CHEBI:15378"/>
        <dbReference type="ChEBI" id="CHEBI:58052"/>
        <dbReference type="ChEBI" id="CHEBI:58223"/>
        <dbReference type="ChEBI" id="CHEBI:132367"/>
        <dbReference type="ChEBI" id="CHEBI:132368"/>
        <dbReference type="EC" id="2.4.1.17"/>
    </reaction>
</comment>
<evidence type="ECO:0000256" key="7">
    <source>
        <dbReference type="SAM" id="Phobius"/>
    </source>
</evidence>
<evidence type="ECO:0000256" key="4">
    <source>
        <dbReference type="ARBA" id="ARBA00022679"/>
    </source>
</evidence>
<dbReference type="EMBL" id="KN555864">
    <property type="protein sequence ID" value="KHJ88418.1"/>
    <property type="molecule type" value="Genomic_DNA"/>
</dbReference>
<dbReference type="Pfam" id="PF00201">
    <property type="entry name" value="UDPGT"/>
    <property type="match status" value="1"/>
</dbReference>
<dbReference type="InterPro" id="IPR002213">
    <property type="entry name" value="UDP_glucos_trans"/>
</dbReference>
<feature type="transmembrane region" description="Helical" evidence="7">
    <location>
        <begin position="397"/>
        <end position="416"/>
    </location>
</feature>
<dbReference type="Proteomes" id="UP000053660">
    <property type="component" value="Unassembled WGS sequence"/>
</dbReference>